<dbReference type="EMBL" id="JARBHB010000004">
    <property type="protein sequence ID" value="KAJ8886809.1"/>
    <property type="molecule type" value="Genomic_DNA"/>
</dbReference>
<evidence type="ECO:0000313" key="1">
    <source>
        <dbReference type="EMBL" id="KAJ8886809.1"/>
    </source>
</evidence>
<sequence length="82" mass="9371">METFLNSEIIILISLSTTRWCGFEDACKSLSSFMTSVRDFILQQFGKPMIKMQTKVVDISTAFEMHDSLATFLSELQPHFSI</sequence>
<accession>A0ABQ9HRT9</accession>
<organism evidence="1 2">
    <name type="scientific">Dryococelus australis</name>
    <dbReference type="NCBI Taxonomy" id="614101"/>
    <lineage>
        <taxon>Eukaryota</taxon>
        <taxon>Metazoa</taxon>
        <taxon>Ecdysozoa</taxon>
        <taxon>Arthropoda</taxon>
        <taxon>Hexapoda</taxon>
        <taxon>Insecta</taxon>
        <taxon>Pterygota</taxon>
        <taxon>Neoptera</taxon>
        <taxon>Polyneoptera</taxon>
        <taxon>Phasmatodea</taxon>
        <taxon>Verophasmatodea</taxon>
        <taxon>Anareolatae</taxon>
        <taxon>Phasmatidae</taxon>
        <taxon>Eurycanthinae</taxon>
        <taxon>Dryococelus</taxon>
    </lineage>
</organism>
<reference evidence="1 2" key="1">
    <citation type="submission" date="2023-02" db="EMBL/GenBank/DDBJ databases">
        <title>LHISI_Scaffold_Assembly.</title>
        <authorList>
            <person name="Stuart O.P."/>
            <person name="Cleave R."/>
            <person name="Magrath M.J.L."/>
            <person name="Mikheyev A.S."/>
        </authorList>
    </citation>
    <scope>NUCLEOTIDE SEQUENCE [LARGE SCALE GENOMIC DNA]</scope>
    <source>
        <strain evidence="1">Daus_M_001</strain>
        <tissue evidence="1">Leg muscle</tissue>
    </source>
</reference>
<comment type="caution">
    <text evidence="1">The sequence shown here is derived from an EMBL/GenBank/DDBJ whole genome shotgun (WGS) entry which is preliminary data.</text>
</comment>
<proteinExistence type="predicted"/>
<dbReference type="Proteomes" id="UP001159363">
    <property type="component" value="Chromosome X"/>
</dbReference>
<name>A0ABQ9HRT9_9NEOP</name>
<protein>
    <submittedName>
        <fullName evidence="1">Uncharacterized protein</fullName>
    </submittedName>
</protein>
<gene>
    <name evidence="1" type="ORF">PR048_013021</name>
</gene>
<keyword evidence="2" id="KW-1185">Reference proteome</keyword>
<evidence type="ECO:0000313" key="2">
    <source>
        <dbReference type="Proteomes" id="UP001159363"/>
    </source>
</evidence>